<dbReference type="GeneID" id="63690626"/>
<dbReference type="Pfam" id="PF01193">
    <property type="entry name" value="RNA_pol_L"/>
    <property type="match status" value="1"/>
</dbReference>
<proteinExistence type="predicted"/>
<dbReference type="SMART" id="SM00662">
    <property type="entry name" value="RPOLD"/>
    <property type="match status" value="1"/>
</dbReference>
<dbReference type="SUPFAM" id="SSF56553">
    <property type="entry name" value="Insert subdomain of RNA polymerase alpha subunit"/>
    <property type="match status" value="1"/>
</dbReference>
<feature type="domain" description="DNA-directed RNA polymerase RpoA/D/Rpb3-type" evidence="3">
    <location>
        <begin position="11"/>
        <end position="221"/>
    </location>
</feature>
<dbReference type="GO" id="GO:0055029">
    <property type="term" value="C:nuclear DNA-directed RNA polymerase complex"/>
    <property type="evidence" value="ECO:0007669"/>
    <property type="project" value="UniProtKB-ARBA"/>
</dbReference>
<dbReference type="InterPro" id="IPR036643">
    <property type="entry name" value="RNApol_insert_sf"/>
</dbReference>
<protein>
    <recommendedName>
        <fullName evidence="3">DNA-directed RNA polymerase RpoA/D/Rpb3-type domain-containing protein</fullName>
    </recommendedName>
</protein>
<accession>M5FPN4</accession>
<dbReference type="GO" id="GO:0005666">
    <property type="term" value="C:RNA polymerase III complex"/>
    <property type="evidence" value="ECO:0007669"/>
    <property type="project" value="TreeGrafter"/>
</dbReference>
<evidence type="ECO:0000259" key="3">
    <source>
        <dbReference type="SMART" id="SM00662"/>
    </source>
</evidence>
<evidence type="ECO:0000313" key="5">
    <source>
        <dbReference type="Proteomes" id="UP000030653"/>
    </source>
</evidence>
<keyword evidence="5" id="KW-1185">Reference proteome</keyword>
<evidence type="ECO:0000256" key="1">
    <source>
        <dbReference type="ARBA" id="ARBA00022478"/>
    </source>
</evidence>
<gene>
    <name evidence="4" type="ORF">DACRYDRAFT_59476</name>
</gene>
<dbReference type="InterPro" id="IPR050518">
    <property type="entry name" value="Rpo3/RPB3_RNA_Pol_subunit"/>
</dbReference>
<dbReference type="EMBL" id="JH795878">
    <property type="protein sequence ID" value="EJT97183.1"/>
    <property type="molecule type" value="Genomic_DNA"/>
</dbReference>
<dbReference type="GO" id="GO:0003899">
    <property type="term" value="F:DNA-directed RNA polymerase activity"/>
    <property type="evidence" value="ECO:0007669"/>
    <property type="project" value="InterPro"/>
</dbReference>
<dbReference type="STRING" id="1858805.M5FPN4"/>
<name>M5FPN4_DACPD</name>
<evidence type="ECO:0000256" key="2">
    <source>
        <dbReference type="ARBA" id="ARBA00023163"/>
    </source>
</evidence>
<dbReference type="GO" id="GO:0005736">
    <property type="term" value="C:RNA polymerase I complex"/>
    <property type="evidence" value="ECO:0007669"/>
    <property type="project" value="TreeGrafter"/>
</dbReference>
<dbReference type="HOGENOM" id="CLU_1081917_0_0_1"/>
<dbReference type="Proteomes" id="UP000030653">
    <property type="component" value="Unassembled WGS sequence"/>
</dbReference>
<keyword evidence="1" id="KW-0240">DNA-directed RNA polymerase</keyword>
<dbReference type="PANTHER" id="PTHR11800">
    <property type="entry name" value="DNA-DIRECTED RNA POLYMERASE"/>
    <property type="match status" value="1"/>
</dbReference>
<dbReference type="SUPFAM" id="SSF55257">
    <property type="entry name" value="RBP11-like subunits of RNA polymerase"/>
    <property type="match status" value="1"/>
</dbReference>
<dbReference type="RefSeq" id="XP_040624081.1">
    <property type="nucleotide sequence ID" value="XM_040775564.1"/>
</dbReference>
<dbReference type="GO" id="GO:0046983">
    <property type="term" value="F:protein dimerization activity"/>
    <property type="evidence" value="ECO:0007669"/>
    <property type="project" value="InterPro"/>
</dbReference>
<dbReference type="PANTHER" id="PTHR11800:SF13">
    <property type="entry name" value="DNA-DIRECTED RNA POLYMERASES I AND III SUBUNIT RPAC1"/>
    <property type="match status" value="1"/>
</dbReference>
<sequence>MRAHSERCSSRCKHHLFRSTSYLYQPSLSAKREHRPLRAVRKLVHLLYASHLRWKPVGAQAALPDYLAEAPSVAKPDIILVKLRRGQELNIEMHCVKSCGRDHAKYSPVATATSRLLPYVRIFKSIPEQLQAKFTQSFSPGVIGSRRNKQWEWEVFVKDARKDTMSRNVFLYPEFEGAVKLTRVRDRFLFTVESAGQMAPNAILPEAIAVFTRKLRTVSKALDELMHEDVEPEVQEGGWSLALSVGRDGCTNTILCY</sequence>
<organism evidence="4 5">
    <name type="scientific">Dacryopinax primogenitus (strain DJM 731)</name>
    <name type="common">Brown rot fungus</name>
    <dbReference type="NCBI Taxonomy" id="1858805"/>
    <lineage>
        <taxon>Eukaryota</taxon>
        <taxon>Fungi</taxon>
        <taxon>Dikarya</taxon>
        <taxon>Basidiomycota</taxon>
        <taxon>Agaricomycotina</taxon>
        <taxon>Dacrymycetes</taxon>
        <taxon>Dacrymycetales</taxon>
        <taxon>Dacrymycetaceae</taxon>
        <taxon>Dacryopinax</taxon>
    </lineage>
</organism>
<dbReference type="InterPro" id="IPR011263">
    <property type="entry name" value="DNA-dir_RNA_pol_RpoA/D/Rpb3"/>
</dbReference>
<dbReference type="OrthoDB" id="270173at2759"/>
<dbReference type="AlphaFoldDB" id="M5FPN4"/>
<evidence type="ECO:0000313" key="4">
    <source>
        <dbReference type="EMBL" id="EJT97183.1"/>
    </source>
</evidence>
<dbReference type="Gene3D" id="2.170.120.12">
    <property type="entry name" value="DNA-directed RNA polymerase, insert domain"/>
    <property type="match status" value="1"/>
</dbReference>
<dbReference type="InterPro" id="IPR036603">
    <property type="entry name" value="RBP11-like"/>
</dbReference>
<dbReference type="Gene3D" id="3.30.1360.10">
    <property type="entry name" value="RNA polymerase, RBP11-like subunit"/>
    <property type="match status" value="1"/>
</dbReference>
<dbReference type="GO" id="GO:0006351">
    <property type="term" value="P:DNA-templated transcription"/>
    <property type="evidence" value="ECO:0007669"/>
    <property type="project" value="InterPro"/>
</dbReference>
<keyword evidence="2" id="KW-0804">Transcription</keyword>
<reference evidence="4 5" key="1">
    <citation type="journal article" date="2012" name="Science">
        <title>The Paleozoic origin of enzymatic lignin decomposition reconstructed from 31 fungal genomes.</title>
        <authorList>
            <person name="Floudas D."/>
            <person name="Binder M."/>
            <person name="Riley R."/>
            <person name="Barry K."/>
            <person name="Blanchette R.A."/>
            <person name="Henrissat B."/>
            <person name="Martinez A.T."/>
            <person name="Otillar R."/>
            <person name="Spatafora J.W."/>
            <person name="Yadav J.S."/>
            <person name="Aerts A."/>
            <person name="Benoit I."/>
            <person name="Boyd A."/>
            <person name="Carlson A."/>
            <person name="Copeland A."/>
            <person name="Coutinho P.M."/>
            <person name="de Vries R.P."/>
            <person name="Ferreira P."/>
            <person name="Findley K."/>
            <person name="Foster B."/>
            <person name="Gaskell J."/>
            <person name="Glotzer D."/>
            <person name="Gorecki P."/>
            <person name="Heitman J."/>
            <person name="Hesse C."/>
            <person name="Hori C."/>
            <person name="Igarashi K."/>
            <person name="Jurgens J.A."/>
            <person name="Kallen N."/>
            <person name="Kersten P."/>
            <person name="Kohler A."/>
            <person name="Kuees U."/>
            <person name="Kumar T.K.A."/>
            <person name="Kuo A."/>
            <person name="LaButti K."/>
            <person name="Larrondo L.F."/>
            <person name="Lindquist E."/>
            <person name="Ling A."/>
            <person name="Lombard V."/>
            <person name="Lucas S."/>
            <person name="Lundell T."/>
            <person name="Martin R."/>
            <person name="McLaughlin D.J."/>
            <person name="Morgenstern I."/>
            <person name="Morin E."/>
            <person name="Murat C."/>
            <person name="Nagy L.G."/>
            <person name="Nolan M."/>
            <person name="Ohm R.A."/>
            <person name="Patyshakuliyeva A."/>
            <person name="Rokas A."/>
            <person name="Ruiz-Duenas F.J."/>
            <person name="Sabat G."/>
            <person name="Salamov A."/>
            <person name="Samejima M."/>
            <person name="Schmutz J."/>
            <person name="Slot J.C."/>
            <person name="St John F."/>
            <person name="Stenlid J."/>
            <person name="Sun H."/>
            <person name="Sun S."/>
            <person name="Syed K."/>
            <person name="Tsang A."/>
            <person name="Wiebenga A."/>
            <person name="Young D."/>
            <person name="Pisabarro A."/>
            <person name="Eastwood D.C."/>
            <person name="Martin F."/>
            <person name="Cullen D."/>
            <person name="Grigoriev I.V."/>
            <person name="Hibbett D.S."/>
        </authorList>
    </citation>
    <scope>NUCLEOTIDE SEQUENCE [LARGE SCALE GENOMIC DNA]</scope>
    <source>
        <strain evidence="4 5">DJM-731 SS1</strain>
    </source>
</reference>